<dbReference type="PIRSF" id="PIRSF015034">
    <property type="entry name" value="YacH"/>
    <property type="match status" value="1"/>
</dbReference>
<protein>
    <submittedName>
        <fullName evidence="3">UvrB/uvrC motif protein</fullName>
    </submittedName>
</protein>
<dbReference type="GO" id="GO:0008270">
    <property type="term" value="F:zinc ion binding"/>
    <property type="evidence" value="ECO:0007669"/>
    <property type="project" value="TreeGrafter"/>
</dbReference>
<dbReference type="InterPro" id="IPR036876">
    <property type="entry name" value="UVR_dom_sf"/>
</dbReference>
<dbReference type="PROSITE" id="PS50151">
    <property type="entry name" value="UVR"/>
    <property type="match status" value="1"/>
</dbReference>
<sequence length="166" mass="18680">MKCQKCSKSATFHITDLTGDGLLALHLCPDCAKHYLQPEVEDTETPKITGVLSDQLKLEQTAEELQELDSKKCPICGISFGKFRQAGRLGCPHDYVFFGAELKPLLESVHGSTEHVGKRPQRGAYDTESQTELIRLRGEMKLAVSEENYEKAQEIRDRIRSIEDQT</sequence>
<dbReference type="InterPro" id="IPR025542">
    <property type="entry name" value="YacH"/>
</dbReference>
<evidence type="ECO:0000256" key="1">
    <source>
        <dbReference type="ARBA" id="ARBA00023236"/>
    </source>
</evidence>
<reference evidence="3 4" key="1">
    <citation type="submission" date="2019-08" db="EMBL/GenBank/DDBJ databases">
        <title>Deep-cultivation of Planctomycetes and their phenomic and genomic characterization uncovers novel biology.</title>
        <authorList>
            <person name="Wiegand S."/>
            <person name="Jogler M."/>
            <person name="Boedeker C."/>
            <person name="Pinto D."/>
            <person name="Vollmers J."/>
            <person name="Rivas-Marin E."/>
            <person name="Kohn T."/>
            <person name="Peeters S.H."/>
            <person name="Heuer A."/>
            <person name="Rast P."/>
            <person name="Oberbeckmann S."/>
            <person name="Bunk B."/>
            <person name="Jeske O."/>
            <person name="Meyerdierks A."/>
            <person name="Storesund J.E."/>
            <person name="Kallscheuer N."/>
            <person name="Luecker S."/>
            <person name="Lage O.M."/>
            <person name="Pohl T."/>
            <person name="Merkel B.J."/>
            <person name="Hornburger P."/>
            <person name="Mueller R.-W."/>
            <person name="Bruemmer F."/>
            <person name="Labrenz M."/>
            <person name="Spormann A.M."/>
            <person name="Op den Camp H."/>
            <person name="Overmann J."/>
            <person name="Amann R."/>
            <person name="Jetten M.S.M."/>
            <person name="Mascher T."/>
            <person name="Medema M.H."/>
            <person name="Devos D.P."/>
            <person name="Kaster A.-K."/>
            <person name="Ovreas L."/>
            <person name="Rohde M."/>
            <person name="Galperin M.Y."/>
            <person name="Jogler C."/>
        </authorList>
    </citation>
    <scope>NUCLEOTIDE SEQUENCE [LARGE SCALE GENOMIC DNA]</scope>
    <source>
        <strain evidence="3 4">FC18</strain>
    </source>
</reference>
<keyword evidence="1" id="KW-0742">SOS response</keyword>
<gene>
    <name evidence="3" type="ORF">MFFC18_04280</name>
</gene>
<dbReference type="GO" id="GO:0046870">
    <property type="term" value="F:cadmium ion binding"/>
    <property type="evidence" value="ECO:0007669"/>
    <property type="project" value="TreeGrafter"/>
</dbReference>
<evidence type="ECO:0000313" key="4">
    <source>
        <dbReference type="Proteomes" id="UP000322214"/>
    </source>
</evidence>
<dbReference type="Pfam" id="PF02151">
    <property type="entry name" value="UVR"/>
    <property type="match status" value="1"/>
</dbReference>
<dbReference type="GO" id="GO:0009432">
    <property type="term" value="P:SOS response"/>
    <property type="evidence" value="ECO:0007669"/>
    <property type="project" value="UniProtKB-KW"/>
</dbReference>
<dbReference type="AlphaFoldDB" id="A0A5B9P513"/>
<dbReference type="InterPro" id="IPR001943">
    <property type="entry name" value="UVR_dom"/>
</dbReference>
<dbReference type="Gene3D" id="4.10.860.10">
    <property type="entry name" value="UVR domain"/>
    <property type="match status" value="1"/>
</dbReference>
<dbReference type="PANTHER" id="PTHR38430:SF1">
    <property type="entry name" value="PROTEIN-ARGININE KINASE ACTIVATOR PROTEIN"/>
    <property type="match status" value="1"/>
</dbReference>
<evidence type="ECO:0000313" key="3">
    <source>
        <dbReference type="EMBL" id="QEG20579.1"/>
    </source>
</evidence>
<proteinExistence type="predicted"/>
<dbReference type="GO" id="GO:0005507">
    <property type="term" value="F:copper ion binding"/>
    <property type="evidence" value="ECO:0007669"/>
    <property type="project" value="TreeGrafter"/>
</dbReference>
<feature type="domain" description="UVR" evidence="2">
    <location>
        <begin position="130"/>
        <end position="165"/>
    </location>
</feature>
<dbReference type="EMBL" id="CP042912">
    <property type="protein sequence ID" value="QEG20579.1"/>
    <property type="molecule type" value="Genomic_DNA"/>
</dbReference>
<dbReference type="GO" id="GO:1990169">
    <property type="term" value="P:stress response to copper ion"/>
    <property type="evidence" value="ECO:0007669"/>
    <property type="project" value="TreeGrafter"/>
</dbReference>
<name>A0A5B9P513_9BACT</name>
<dbReference type="KEGG" id="mff:MFFC18_04280"/>
<dbReference type="GO" id="GO:1990170">
    <property type="term" value="P:stress response to cadmium ion"/>
    <property type="evidence" value="ECO:0007669"/>
    <property type="project" value="TreeGrafter"/>
</dbReference>
<evidence type="ECO:0000259" key="2">
    <source>
        <dbReference type="PROSITE" id="PS50151"/>
    </source>
</evidence>
<dbReference type="GO" id="GO:0050897">
    <property type="term" value="F:cobalt ion binding"/>
    <property type="evidence" value="ECO:0007669"/>
    <property type="project" value="TreeGrafter"/>
</dbReference>
<dbReference type="SUPFAM" id="SSF46600">
    <property type="entry name" value="C-terminal UvrC-binding domain of UvrB"/>
    <property type="match status" value="1"/>
</dbReference>
<dbReference type="PANTHER" id="PTHR38430">
    <property type="entry name" value="PROTEIN-ARGININE KINASE ACTIVATOR PROTEIN"/>
    <property type="match status" value="1"/>
</dbReference>
<dbReference type="Proteomes" id="UP000322214">
    <property type="component" value="Chromosome"/>
</dbReference>
<dbReference type="STRING" id="980251.GCA_001642875_02388"/>
<accession>A0A5B9P513</accession>
<keyword evidence="1" id="KW-0227">DNA damage</keyword>
<dbReference type="RefSeq" id="WP_075084810.1">
    <property type="nucleotide sequence ID" value="NZ_CP042912.1"/>
</dbReference>
<keyword evidence="4" id="KW-1185">Reference proteome</keyword>
<organism evidence="3 4">
    <name type="scientific">Mariniblastus fucicola</name>
    <dbReference type="NCBI Taxonomy" id="980251"/>
    <lineage>
        <taxon>Bacteria</taxon>
        <taxon>Pseudomonadati</taxon>
        <taxon>Planctomycetota</taxon>
        <taxon>Planctomycetia</taxon>
        <taxon>Pirellulales</taxon>
        <taxon>Pirellulaceae</taxon>
        <taxon>Mariniblastus</taxon>
    </lineage>
</organism>
<dbReference type="OrthoDB" id="9788704at2"/>